<dbReference type="Pfam" id="PF00392">
    <property type="entry name" value="GntR"/>
    <property type="match status" value="1"/>
</dbReference>
<evidence type="ECO:0000256" key="1">
    <source>
        <dbReference type="ARBA" id="ARBA00023015"/>
    </source>
</evidence>
<dbReference type="Proteomes" id="UP000315252">
    <property type="component" value="Unassembled WGS sequence"/>
</dbReference>
<evidence type="ECO:0000313" key="6">
    <source>
        <dbReference type="EMBL" id="TQV82303.1"/>
    </source>
</evidence>
<dbReference type="SUPFAM" id="SSF48008">
    <property type="entry name" value="GntR ligand-binding domain-like"/>
    <property type="match status" value="1"/>
</dbReference>
<dbReference type="PRINTS" id="PR00035">
    <property type="entry name" value="HTHGNTR"/>
</dbReference>
<dbReference type="InterPro" id="IPR011711">
    <property type="entry name" value="GntR_C"/>
</dbReference>
<keyword evidence="2" id="KW-0238">DNA-binding</keyword>
<protein>
    <submittedName>
        <fullName evidence="6">GntR family transcriptional regulator</fullName>
    </submittedName>
</protein>
<gene>
    <name evidence="6" type="ORF">FKG95_08790</name>
</gene>
<dbReference type="InterPro" id="IPR000524">
    <property type="entry name" value="Tscrpt_reg_HTH_GntR"/>
</dbReference>
<dbReference type="SMART" id="SM00345">
    <property type="entry name" value="HTH_GNTR"/>
    <property type="match status" value="1"/>
</dbReference>
<feature type="region of interest" description="Disordered" evidence="4">
    <location>
        <begin position="1"/>
        <end position="20"/>
    </location>
</feature>
<reference evidence="6 7" key="1">
    <citation type="submission" date="2019-06" db="EMBL/GenBank/DDBJ databases">
        <title>Whole genome sequence for Rhodospirillaceae sp. R148.</title>
        <authorList>
            <person name="Wang G."/>
        </authorList>
    </citation>
    <scope>NUCLEOTIDE SEQUENCE [LARGE SCALE GENOMIC DNA]</scope>
    <source>
        <strain evidence="6 7">R148</strain>
    </source>
</reference>
<dbReference type="RefSeq" id="WP_142895934.1">
    <property type="nucleotide sequence ID" value="NZ_ML660053.1"/>
</dbReference>
<keyword evidence="3" id="KW-0804">Transcription</keyword>
<dbReference type="PROSITE" id="PS50949">
    <property type="entry name" value="HTH_GNTR"/>
    <property type="match status" value="1"/>
</dbReference>
<keyword evidence="7" id="KW-1185">Reference proteome</keyword>
<sequence length="230" mass="25558">MTSNLNQRGTDAGRTALLTGRHGEQATEVLEVLREDIVSGRLQAGSVLRQQLLAERFGVSRMPIREALYRLEAEGFISFTPNKGAMVAPVSAADLQEIYEMRVAAETLALRLALPELTNAQIGRAEDLQEKMESAPVADFGRLNAAFHTTLYQPCARPRLLAHIENLSNAADRYLRMTVSTLDYAKVSHGEHRALLDACWRRDEMAAIESLTRHIEDAGRKLHERLLGSP</sequence>
<dbReference type="AlphaFoldDB" id="A0A545TYQ3"/>
<evidence type="ECO:0000256" key="4">
    <source>
        <dbReference type="SAM" id="MobiDB-lite"/>
    </source>
</evidence>
<organism evidence="6 7">
    <name type="scientific">Denitrobaculum tricleocarpae</name>
    <dbReference type="NCBI Taxonomy" id="2591009"/>
    <lineage>
        <taxon>Bacteria</taxon>
        <taxon>Pseudomonadati</taxon>
        <taxon>Pseudomonadota</taxon>
        <taxon>Alphaproteobacteria</taxon>
        <taxon>Rhodospirillales</taxon>
        <taxon>Rhodospirillaceae</taxon>
        <taxon>Denitrobaculum</taxon>
    </lineage>
</organism>
<proteinExistence type="predicted"/>
<dbReference type="GO" id="GO:0003700">
    <property type="term" value="F:DNA-binding transcription factor activity"/>
    <property type="evidence" value="ECO:0007669"/>
    <property type="project" value="InterPro"/>
</dbReference>
<dbReference type="CDD" id="cd07377">
    <property type="entry name" value="WHTH_GntR"/>
    <property type="match status" value="1"/>
</dbReference>
<evidence type="ECO:0000256" key="3">
    <source>
        <dbReference type="ARBA" id="ARBA00023163"/>
    </source>
</evidence>
<dbReference type="Gene3D" id="1.20.120.530">
    <property type="entry name" value="GntR ligand-binding domain-like"/>
    <property type="match status" value="1"/>
</dbReference>
<dbReference type="SMART" id="SM00895">
    <property type="entry name" value="FCD"/>
    <property type="match status" value="1"/>
</dbReference>
<dbReference type="GO" id="GO:0003677">
    <property type="term" value="F:DNA binding"/>
    <property type="evidence" value="ECO:0007669"/>
    <property type="project" value="UniProtKB-KW"/>
</dbReference>
<dbReference type="PANTHER" id="PTHR43537">
    <property type="entry name" value="TRANSCRIPTIONAL REGULATOR, GNTR FAMILY"/>
    <property type="match status" value="1"/>
</dbReference>
<evidence type="ECO:0000313" key="7">
    <source>
        <dbReference type="Proteomes" id="UP000315252"/>
    </source>
</evidence>
<name>A0A545TYQ3_9PROT</name>
<dbReference type="PANTHER" id="PTHR43537:SF41">
    <property type="entry name" value="TRANSCRIPTIONAL REGULATORY PROTEIN"/>
    <property type="match status" value="1"/>
</dbReference>
<dbReference type="Pfam" id="PF07729">
    <property type="entry name" value="FCD"/>
    <property type="match status" value="1"/>
</dbReference>
<evidence type="ECO:0000256" key="2">
    <source>
        <dbReference type="ARBA" id="ARBA00023125"/>
    </source>
</evidence>
<accession>A0A545TYQ3</accession>
<dbReference type="EMBL" id="VHSH01000002">
    <property type="protein sequence ID" value="TQV82303.1"/>
    <property type="molecule type" value="Genomic_DNA"/>
</dbReference>
<dbReference type="SUPFAM" id="SSF46785">
    <property type="entry name" value="Winged helix' DNA-binding domain"/>
    <property type="match status" value="1"/>
</dbReference>
<feature type="domain" description="HTH gntR-type" evidence="5">
    <location>
        <begin position="23"/>
        <end position="90"/>
    </location>
</feature>
<dbReference type="InterPro" id="IPR008920">
    <property type="entry name" value="TF_FadR/GntR_C"/>
</dbReference>
<dbReference type="OrthoDB" id="8638122at2"/>
<dbReference type="InterPro" id="IPR036390">
    <property type="entry name" value="WH_DNA-bd_sf"/>
</dbReference>
<evidence type="ECO:0000259" key="5">
    <source>
        <dbReference type="PROSITE" id="PS50949"/>
    </source>
</evidence>
<keyword evidence="1" id="KW-0805">Transcription regulation</keyword>
<comment type="caution">
    <text evidence="6">The sequence shown here is derived from an EMBL/GenBank/DDBJ whole genome shotgun (WGS) entry which is preliminary data.</text>
</comment>
<dbReference type="Gene3D" id="1.10.10.10">
    <property type="entry name" value="Winged helix-like DNA-binding domain superfamily/Winged helix DNA-binding domain"/>
    <property type="match status" value="1"/>
</dbReference>
<dbReference type="InterPro" id="IPR036388">
    <property type="entry name" value="WH-like_DNA-bd_sf"/>
</dbReference>